<dbReference type="eggNOG" id="COG5427">
    <property type="taxonomic scope" value="Bacteria"/>
</dbReference>
<feature type="transmembrane region" description="Helical" evidence="1">
    <location>
        <begin position="234"/>
        <end position="250"/>
    </location>
</feature>
<dbReference type="NCBIfam" id="TIGR03662">
    <property type="entry name" value="Chlor_Arch_YYY"/>
    <property type="match status" value="1"/>
</dbReference>
<dbReference type="InterPro" id="IPR018746">
    <property type="entry name" value="DUF2298"/>
</dbReference>
<protein>
    <submittedName>
        <fullName evidence="2">Hypothetical membrane protein</fullName>
    </submittedName>
</protein>
<feature type="transmembrane region" description="Helical" evidence="1">
    <location>
        <begin position="84"/>
        <end position="101"/>
    </location>
</feature>
<feature type="transmembrane region" description="Helical" evidence="1">
    <location>
        <begin position="144"/>
        <end position="164"/>
    </location>
</feature>
<dbReference type="PANTHER" id="PTHR10790:SF51">
    <property type="entry name" value="TETRATRICOPEPTIDE REPEAT PROTEIN"/>
    <property type="match status" value="1"/>
</dbReference>
<feature type="transmembrane region" description="Helical" evidence="1">
    <location>
        <begin position="1167"/>
        <end position="1190"/>
    </location>
</feature>
<feature type="transmembrane region" description="Helical" evidence="1">
    <location>
        <begin position="1043"/>
        <end position="1060"/>
    </location>
</feature>
<feature type="transmembrane region" description="Helical" evidence="1">
    <location>
        <begin position="1264"/>
        <end position="1287"/>
    </location>
</feature>
<feature type="transmembrane region" description="Helical" evidence="1">
    <location>
        <begin position="1402"/>
        <end position="1422"/>
    </location>
</feature>
<dbReference type="STRING" id="926569.ANT_15860"/>
<feature type="transmembrane region" description="Helical" evidence="1">
    <location>
        <begin position="1323"/>
        <end position="1341"/>
    </location>
</feature>
<evidence type="ECO:0000313" key="3">
    <source>
        <dbReference type="Proteomes" id="UP000008922"/>
    </source>
</evidence>
<feature type="transmembrane region" description="Helical" evidence="1">
    <location>
        <begin position="1445"/>
        <end position="1472"/>
    </location>
</feature>
<dbReference type="OrthoDB" id="134460at2"/>
<feature type="transmembrane region" description="Helical" evidence="1">
    <location>
        <begin position="15"/>
        <end position="33"/>
    </location>
</feature>
<dbReference type="Pfam" id="PF10060">
    <property type="entry name" value="DUF2298"/>
    <property type="match status" value="1"/>
</dbReference>
<feature type="transmembrane region" description="Helical" evidence="1">
    <location>
        <begin position="1106"/>
        <end position="1129"/>
    </location>
</feature>
<feature type="transmembrane region" description="Helical" evidence="1">
    <location>
        <begin position="1135"/>
        <end position="1155"/>
    </location>
</feature>
<reference evidence="2 3" key="1">
    <citation type="submission" date="2010-12" db="EMBL/GenBank/DDBJ databases">
        <title>Whole genome sequence of Anaerolinea thermophila UNI-1.</title>
        <authorList>
            <person name="Narita-Yamada S."/>
            <person name="Kishi E."/>
            <person name="Watanabe Y."/>
            <person name="Takasaki K."/>
            <person name="Ankai A."/>
            <person name="Oguchi A."/>
            <person name="Fukui S."/>
            <person name="Takahashi M."/>
            <person name="Yashiro I."/>
            <person name="Hosoyama A."/>
            <person name="Sekiguchi Y."/>
            <person name="Hanada S."/>
            <person name="Fujita N."/>
        </authorList>
    </citation>
    <scope>NUCLEOTIDE SEQUENCE [LARGE SCALE GENOMIC DNA]</scope>
    <source>
        <strain evidence="3">DSM 14523 / JCM 11388 / NBRC 100420 / UNI-1</strain>
    </source>
</reference>
<keyword evidence="1" id="KW-0472">Membrane</keyword>
<name>E8N598_ANATU</name>
<feature type="transmembrane region" description="Helical" evidence="1">
    <location>
        <begin position="1560"/>
        <end position="1579"/>
    </location>
</feature>
<dbReference type="EMBL" id="AP012029">
    <property type="protein sequence ID" value="BAJ63612.1"/>
    <property type="molecule type" value="Genomic_DNA"/>
</dbReference>
<organism evidence="2 3">
    <name type="scientific">Anaerolinea thermophila (strain DSM 14523 / JCM 11388 / NBRC 100420 / UNI-1)</name>
    <dbReference type="NCBI Taxonomy" id="926569"/>
    <lineage>
        <taxon>Bacteria</taxon>
        <taxon>Bacillati</taxon>
        <taxon>Chloroflexota</taxon>
        <taxon>Anaerolineae</taxon>
        <taxon>Anaerolineales</taxon>
        <taxon>Anaerolineaceae</taxon>
        <taxon>Anaerolinea</taxon>
    </lineage>
</organism>
<feature type="transmembrane region" description="Helical" evidence="1">
    <location>
        <begin position="209"/>
        <end position="228"/>
    </location>
</feature>
<dbReference type="InParanoid" id="E8N598"/>
<dbReference type="eggNOG" id="COG1807">
    <property type="taxonomic scope" value="Bacteria"/>
</dbReference>
<feature type="transmembrane region" description="Helical" evidence="1">
    <location>
        <begin position="335"/>
        <end position="360"/>
    </location>
</feature>
<feature type="transmembrane region" description="Helical" evidence="1">
    <location>
        <begin position="395"/>
        <end position="414"/>
    </location>
</feature>
<accession>E8N598</accession>
<keyword evidence="1" id="KW-1133">Transmembrane helix</keyword>
<evidence type="ECO:0000313" key="2">
    <source>
        <dbReference type="EMBL" id="BAJ63612.1"/>
    </source>
</evidence>
<dbReference type="HOGENOM" id="CLU_249441_0_0_0"/>
<proteinExistence type="predicted"/>
<feature type="transmembrane region" description="Helical" evidence="1">
    <location>
        <begin position="1299"/>
        <end position="1317"/>
    </location>
</feature>
<feature type="transmembrane region" description="Helical" evidence="1">
    <location>
        <begin position="121"/>
        <end position="139"/>
    </location>
</feature>
<feature type="transmembrane region" description="Helical" evidence="1">
    <location>
        <begin position="1361"/>
        <end position="1382"/>
    </location>
</feature>
<feature type="transmembrane region" description="Helical" evidence="1">
    <location>
        <begin position="367"/>
        <end position="383"/>
    </location>
</feature>
<feature type="transmembrane region" description="Helical" evidence="1">
    <location>
        <begin position="1524"/>
        <end position="1544"/>
    </location>
</feature>
<dbReference type="KEGG" id="atm:ANT_15860"/>
<dbReference type="PANTHER" id="PTHR10790">
    <property type="entry name" value="TPR-DOMAIN CONTAINING PROTEIN"/>
    <property type="match status" value="1"/>
</dbReference>
<feature type="transmembrane region" description="Helical" evidence="1">
    <location>
        <begin position="945"/>
        <end position="965"/>
    </location>
</feature>
<keyword evidence="3" id="KW-1185">Reference proteome</keyword>
<keyword evidence="1" id="KW-0812">Transmembrane</keyword>
<dbReference type="RefSeq" id="WP_013559992.1">
    <property type="nucleotide sequence ID" value="NC_014960.1"/>
</dbReference>
<feature type="transmembrane region" description="Helical" evidence="1">
    <location>
        <begin position="1492"/>
        <end position="1512"/>
    </location>
</feature>
<feature type="transmembrane region" description="Helical" evidence="1">
    <location>
        <begin position="1009"/>
        <end position="1027"/>
    </location>
</feature>
<dbReference type="Proteomes" id="UP000008922">
    <property type="component" value="Chromosome"/>
</dbReference>
<feature type="transmembrane region" description="Helical" evidence="1">
    <location>
        <begin position="170"/>
        <end position="188"/>
    </location>
</feature>
<gene>
    <name evidence="2" type="ordered locus">ANT_15860</name>
</gene>
<evidence type="ECO:0000256" key="1">
    <source>
        <dbReference type="SAM" id="Phobius"/>
    </source>
</evidence>
<sequence>MDNRYQQSNSSPRRFSWIWDVLLIGILILGAYFRTVGLNWDENTHMHPDERFLTMVATSLEPVKSVTEYFDTEHSTLNPHNRGYGFYVYGTLPMFIVRYIAQWLGQTGYDQIHLVGRQVSAFFDLATILVVFLIAARLYRKPRLALIAALFYALSVLPIQLSHFFKEDTFMTFFATLTVYFAIRVLPLDEQLWEVQETVAVSSDNWRRNWRSAIPFILFGVSLGMAMASKINSAPLALLLPVALLIRYFALPEDQRERVIGVYFRNLIIAGMIAFFTFRVFQPYAFSGPGFFDLSLNPKWLANMKELASQNSGDVDFPPQLQWARRPLWFALQNLVLWGLGVPLGVWAWGSFLIMGWFILKGEWKKHVLLWGWTGVYFVWQSLSATPSMRYLMPIYPMLSIIASWGLFSLWEFFNSRQSIWKGYKVLSVGLGGFVVVATLLWAIAFIQIYRTPFTRVEASRWIYQNVPGPINLQIDTGDGVIVNQPVSFDFGYSLIPNPMKVTVSPQQAGNLISLEIPHVRDRRAEPDVASLVINVYDAESSALLSSGLVTDVFKPEGDPRGKNYTVSLEPSLFLERGRTYFVEFVSVTPGAELELAGPALLVIQTQDRIDRQPLPEPVRAIREGQQFTTGFRPIRSGVLGKVYFHHVLDWEAIPQEKTIKVSIRSNEENPQISSGQITGAFLPSSDYRGEGYWVTLNPPVQLSVDKSYTLEIMLEHGVGQIAIYGSKQAIETSWDDALPLGVDGYSPYDFNSGVYRSDLNFEMYWDDNPDKLQRFLSILDQADYIFISSNRQWGTTIRIPERYPLTTLYYRKLLGCPEVEDLFSCYANAQPGMYRGELGFELVKVFQSEPQLGRIRFNSQFAEEAFSVYDHPKVLIFKKTADYERSKVREILNTVDLSLVVHLTPKQAGKYPGNLLLPADRFNGQQENGTWSELFDRQSWVNRYPILTVLIWYLSLTFLGWVTYPLVRKVFSSLPDRGYPLSRLMGMLLWSYFVWLGGSYKIPVTRTTITGVLVLLIGVGMVLAWLQRKDILQDIREQGKHFLFVEGLFAIFFLFFLFVRLGNPDLWHPWKGGEKPMDFSYFNAVLKSVYFPPYDPWFAGGYINYYYYGFVLVGVPVKWLGIVPSVAYNLVLPTLYGLLALGAFSFTWNALVKIYQKQETNRALPYVYSILGIVFLQVAGNLGALRMIWHGLMRLAAPDTQFLEAGILQKFIWTLQGLGKYLAGASLPYPRGDWYWIPSRAFPSNTGDPITEFPAFTFLYADLHAHLIALPITLLALCWALSVLLRDWDWDASQFFRQFLDFGFTFIVGGLIIGALRPTNTWDFPTYLALGSLALIYSIFRNGNVEWFKTKMPAEMKKGIMALLAVGLLFLFSLVLYTPFAKWYGQGYSEIIPYQGLRTPSWSYLTHWGLFLFLIVSWMGWESIDWMASTPVSALNKLKPYRDLIYAGMVVFIGAVFTLLLMKVHIAWLALPLATWAGVLLLRPDSSRVKKAIFFMIGTAMVLTLFVELFTLRGDINRMNTVFKFYLQAWTLLSLSSAVALGVNHPSVDIKWNSSWRNVWYLLGSVLFASALLFPLIGGMDKIRDRMSPFAPHTLDGMAYMPYSTYNESGVELFLKEDYDAIVWMQENVSGTPVIVEGHVPEYRWGNRYAIYTGLPAVVGWNWHQRQQRALTPESWVTDRVKAVADFYTLPDQQFAQEFLQKYHVRYIIVGGLERAIYPPEGLQKFEHFNGVLWDEVYRNGQTVIYKVRN</sequence>
<feature type="transmembrane region" description="Helical" evidence="1">
    <location>
        <begin position="262"/>
        <end position="281"/>
    </location>
</feature>
<feature type="transmembrane region" description="Helical" evidence="1">
    <location>
        <begin position="985"/>
        <end position="1003"/>
    </location>
</feature>
<feature type="transmembrane region" description="Helical" evidence="1">
    <location>
        <begin position="426"/>
        <end position="450"/>
    </location>
</feature>